<keyword evidence="7" id="KW-0732">Signal</keyword>
<dbReference type="Gene3D" id="3.10.360.10">
    <property type="entry name" value="Antimicrobial Peptide, Beta-defensin 2, Chain A"/>
    <property type="match status" value="1"/>
</dbReference>
<keyword evidence="10" id="KW-1185">Reference proteome</keyword>
<feature type="domain" description="Beta/alpha-defensin C-terminal" evidence="8">
    <location>
        <begin position="31"/>
        <end position="60"/>
    </location>
</feature>
<dbReference type="GO" id="GO:0042056">
    <property type="term" value="F:chemoattractant activity"/>
    <property type="evidence" value="ECO:0007669"/>
    <property type="project" value="TreeGrafter"/>
</dbReference>
<proteinExistence type="predicted"/>
<keyword evidence="6" id="KW-1015">Disulfide bond</keyword>
<evidence type="ECO:0000256" key="6">
    <source>
        <dbReference type="ARBA" id="ARBA00023157"/>
    </source>
</evidence>
<evidence type="ECO:0000256" key="1">
    <source>
        <dbReference type="ARBA" id="ARBA00004613"/>
    </source>
</evidence>
<dbReference type="Pfam" id="PF00711">
    <property type="entry name" value="Defensin_beta"/>
    <property type="match status" value="1"/>
</dbReference>
<evidence type="ECO:0000256" key="2">
    <source>
        <dbReference type="ARBA" id="ARBA00022525"/>
    </source>
</evidence>
<evidence type="ECO:0000259" key="8">
    <source>
        <dbReference type="SMART" id="SM00048"/>
    </source>
</evidence>
<keyword evidence="2" id="KW-0964">Secreted</keyword>
<dbReference type="KEGG" id="ngi:103740473"/>
<organism evidence="9 10">
    <name type="scientific">Nannospalax galili</name>
    <name type="common">Northern Israeli blind subterranean mole rat</name>
    <name type="synonym">Spalax galili</name>
    <dbReference type="NCBI Taxonomy" id="1026970"/>
    <lineage>
        <taxon>Eukaryota</taxon>
        <taxon>Metazoa</taxon>
        <taxon>Chordata</taxon>
        <taxon>Craniata</taxon>
        <taxon>Vertebrata</taxon>
        <taxon>Euteleostomi</taxon>
        <taxon>Mammalia</taxon>
        <taxon>Eutheria</taxon>
        <taxon>Euarchontoglires</taxon>
        <taxon>Glires</taxon>
        <taxon>Rodentia</taxon>
        <taxon>Myomorpha</taxon>
        <taxon>Muroidea</taxon>
        <taxon>Spalacidae</taxon>
        <taxon>Spalacinae</taxon>
        <taxon>Nannospalax</taxon>
    </lineage>
</organism>
<dbReference type="PANTHER" id="PTHR20515">
    <property type="entry name" value="BETA-DEFENSIN"/>
    <property type="match status" value="1"/>
</dbReference>
<dbReference type="OMA" id="LRRTKCC"/>
<dbReference type="RefSeq" id="XP_008839650.1">
    <property type="nucleotide sequence ID" value="XM_008841428.1"/>
</dbReference>
<dbReference type="Ensembl" id="ENSNGAT00000000321.1">
    <property type="protein sequence ID" value="ENSNGAP00000000314.1"/>
    <property type="gene ID" value="ENSNGAG00000000249.1"/>
</dbReference>
<gene>
    <name evidence="9" type="primary">LOC103740473</name>
</gene>
<accession>A0A8C6QAE8</accession>
<dbReference type="GO" id="GO:0005615">
    <property type="term" value="C:extracellular space"/>
    <property type="evidence" value="ECO:0007669"/>
    <property type="project" value="TreeGrafter"/>
</dbReference>
<feature type="signal peptide" evidence="7">
    <location>
        <begin position="1"/>
        <end position="24"/>
    </location>
</feature>
<name>A0A8C6QAE8_NANGA</name>
<dbReference type="InterPro" id="IPR006080">
    <property type="entry name" value="Beta/alpha-defensin_C"/>
</dbReference>
<feature type="chain" id="PRO_5034719148" evidence="7">
    <location>
        <begin position="25"/>
        <end position="63"/>
    </location>
</feature>
<keyword evidence="3" id="KW-0929">Antimicrobial</keyword>
<protein>
    <submittedName>
        <fullName evidence="9">Beta-defensin 4-like</fullName>
    </submittedName>
</protein>
<evidence type="ECO:0000256" key="4">
    <source>
        <dbReference type="ARBA" id="ARBA00022940"/>
    </source>
</evidence>
<dbReference type="GO" id="GO:0031731">
    <property type="term" value="F:CCR6 chemokine receptor binding"/>
    <property type="evidence" value="ECO:0007669"/>
    <property type="project" value="TreeGrafter"/>
</dbReference>
<dbReference type="Proteomes" id="UP000694381">
    <property type="component" value="Unassembled WGS sequence"/>
</dbReference>
<dbReference type="GO" id="GO:0060326">
    <property type="term" value="P:cell chemotaxis"/>
    <property type="evidence" value="ECO:0007669"/>
    <property type="project" value="TreeGrafter"/>
</dbReference>
<dbReference type="GeneID" id="103740473"/>
<evidence type="ECO:0000313" key="10">
    <source>
        <dbReference type="Proteomes" id="UP000694381"/>
    </source>
</evidence>
<dbReference type="InterPro" id="IPR001855">
    <property type="entry name" value="Defensin_beta-like"/>
</dbReference>
<keyword evidence="5" id="KW-0044">Antibiotic</keyword>
<dbReference type="SMART" id="SM00048">
    <property type="entry name" value="DEFSN"/>
    <property type="match status" value="1"/>
</dbReference>
<dbReference type="OrthoDB" id="9623680at2759"/>
<evidence type="ECO:0000256" key="3">
    <source>
        <dbReference type="ARBA" id="ARBA00022529"/>
    </source>
</evidence>
<evidence type="ECO:0000313" key="9">
    <source>
        <dbReference type="Ensembl" id="ENSNGAP00000000314.1"/>
    </source>
</evidence>
<comment type="subcellular location">
    <subcellularLocation>
        <location evidence="1">Secreted</location>
    </subcellularLocation>
</comment>
<evidence type="ECO:0000256" key="5">
    <source>
        <dbReference type="ARBA" id="ARBA00023022"/>
    </source>
</evidence>
<dbReference type="SUPFAM" id="SSF57392">
    <property type="entry name" value="Defensin-like"/>
    <property type="match status" value="1"/>
</dbReference>
<sequence length="63" mass="7131">MRIHHFLFTLLLVLLSQLAAFTESRSNPITCLRRGGFCWGLCPGGTRQIGDCGISWFRCCKKL</sequence>
<keyword evidence="4" id="KW-0211">Defensin</keyword>
<evidence type="ECO:0000256" key="7">
    <source>
        <dbReference type="SAM" id="SignalP"/>
    </source>
</evidence>
<dbReference type="AlphaFoldDB" id="A0A8C6QAE8"/>
<dbReference type="FunFam" id="3.10.360.10:FF:000001">
    <property type="entry name" value="Beta-defensin 1"/>
    <property type="match status" value="1"/>
</dbReference>
<reference evidence="9" key="2">
    <citation type="submission" date="2025-09" db="UniProtKB">
        <authorList>
            <consortium name="Ensembl"/>
        </authorList>
    </citation>
    <scope>IDENTIFICATION</scope>
</reference>
<dbReference type="GO" id="GO:0042742">
    <property type="term" value="P:defense response to bacterium"/>
    <property type="evidence" value="ECO:0007669"/>
    <property type="project" value="UniProtKB-KW"/>
</dbReference>
<dbReference type="PANTHER" id="PTHR20515:SF2">
    <property type="entry name" value="DEFENSIN BETA 4A"/>
    <property type="match status" value="1"/>
</dbReference>
<reference evidence="9" key="1">
    <citation type="submission" date="2025-08" db="UniProtKB">
        <authorList>
            <consortium name="Ensembl"/>
        </authorList>
    </citation>
    <scope>IDENTIFICATION</scope>
</reference>